<organism evidence="1 2">
    <name type="scientific">Candidatus Kaiserbacteria bacterium CG10_big_fil_rev_8_21_14_0_10_47_16</name>
    <dbReference type="NCBI Taxonomy" id="1974608"/>
    <lineage>
        <taxon>Bacteria</taxon>
        <taxon>Candidatus Kaiseribacteriota</taxon>
    </lineage>
</organism>
<name>A0A2H0UFH8_9BACT</name>
<gene>
    <name evidence="1" type="ORF">COU16_03130</name>
</gene>
<accession>A0A2H0UFH8</accession>
<evidence type="ECO:0000313" key="2">
    <source>
        <dbReference type="Proteomes" id="UP000229344"/>
    </source>
</evidence>
<sequence length="180" mass="20744">MSINVEEVTDVMELLQQSGWELVNTEDWTMPVARQLIHQSKTLSITSEIRESEENILFYTEITFVMKDEQGKSVDLAYFLRDLIQEYLLLVVTSNVSEETVAYQLIGIWEIPLFLQEKADPADVTVFCEHRSREISNSAYAFAPLMERYMGTSMEGDAFLEEGERLVRTLFEGTESKHLS</sequence>
<comment type="caution">
    <text evidence="1">The sequence shown here is derived from an EMBL/GenBank/DDBJ whole genome shotgun (WGS) entry which is preliminary data.</text>
</comment>
<reference evidence="2" key="1">
    <citation type="submission" date="2017-09" db="EMBL/GenBank/DDBJ databases">
        <title>Depth-based differentiation of microbial function through sediment-hosted aquifers and enrichment of novel symbionts in the deep terrestrial subsurface.</title>
        <authorList>
            <person name="Probst A.J."/>
            <person name="Ladd B."/>
            <person name="Jarett J.K."/>
            <person name="Geller-Mcgrath D.E."/>
            <person name="Sieber C.M.K."/>
            <person name="Emerson J.B."/>
            <person name="Anantharaman K."/>
            <person name="Thomas B.C."/>
            <person name="Malmstrom R."/>
            <person name="Stieglmeier M."/>
            <person name="Klingl A."/>
            <person name="Woyke T."/>
            <person name="Ryan C.M."/>
            <person name="Banfield J.F."/>
        </authorList>
    </citation>
    <scope>NUCLEOTIDE SEQUENCE [LARGE SCALE GENOMIC DNA]</scope>
</reference>
<dbReference type="EMBL" id="PFBI01000006">
    <property type="protein sequence ID" value="PIR84545.1"/>
    <property type="molecule type" value="Genomic_DNA"/>
</dbReference>
<proteinExistence type="predicted"/>
<protein>
    <submittedName>
        <fullName evidence="1">Uncharacterized protein</fullName>
    </submittedName>
</protein>
<dbReference type="AlphaFoldDB" id="A0A2H0UFH8"/>
<dbReference type="Proteomes" id="UP000229344">
    <property type="component" value="Unassembled WGS sequence"/>
</dbReference>
<evidence type="ECO:0000313" key="1">
    <source>
        <dbReference type="EMBL" id="PIR84545.1"/>
    </source>
</evidence>